<dbReference type="InterPro" id="IPR036397">
    <property type="entry name" value="RNaseH_sf"/>
</dbReference>
<dbReference type="GeneID" id="101859143"/>
<reference evidence="5" key="1">
    <citation type="submission" date="2025-08" db="UniProtKB">
        <authorList>
            <consortium name="RefSeq"/>
        </authorList>
    </citation>
    <scope>IDENTIFICATION</scope>
</reference>
<evidence type="ECO:0000313" key="5">
    <source>
        <dbReference type="RefSeq" id="XP_005090595.1"/>
    </source>
</evidence>
<comment type="caution">
    <text evidence="1">Lacks conserved residue(s) required for the propagation of feature annotation.</text>
</comment>
<protein>
    <submittedName>
        <fullName evidence="5">Uncharacterized protein LOC101859143</fullName>
    </submittedName>
</protein>
<keyword evidence="2" id="KW-0472">Membrane</keyword>
<keyword evidence="1" id="KW-0245">EGF-like domain</keyword>
<accession>A0ABM0JCK8</accession>
<dbReference type="RefSeq" id="XP_005090595.1">
    <property type="nucleotide sequence ID" value="XM_005090538.2"/>
</dbReference>
<keyword evidence="4" id="KW-1185">Reference proteome</keyword>
<sequence length="348" mass="38117">MLSDGVVLLHDNATPHKSAQSQNLVASLGWELLKYPSYSPNLAPSDFHLFLHLKKFLTGQDFDSDADLTGETGHWLTSQAAAFCDAGIQKRVPRYDKCLYSSGDYVEKPTGIKLVWTIAATDSPVQGNPNALFSSGNRKDFEDNLKNMLNTLGPSFMGNLNINGFNPQTQLNPTQIATDAGAQVQDPCSSPDACPLGYENCRTVGFGDSTCSHKCEKFEEDRACEHGSLCELDANNEPFCSCGKNWEGKYCENDRNRLDPGEITGIVLGAMAMCIGLMGCCCWFLICRKRSQKHLKYTHYSDDLNGNDNFSNPSSKLTNYVIARPAVSVDPIQVFQPSAPPPDAFSVA</sequence>
<dbReference type="PROSITE" id="PS00022">
    <property type="entry name" value="EGF_1"/>
    <property type="match status" value="1"/>
</dbReference>
<evidence type="ECO:0000313" key="4">
    <source>
        <dbReference type="Proteomes" id="UP000694888"/>
    </source>
</evidence>
<evidence type="ECO:0000256" key="1">
    <source>
        <dbReference type="PROSITE-ProRule" id="PRU00076"/>
    </source>
</evidence>
<evidence type="ECO:0000256" key="2">
    <source>
        <dbReference type="SAM" id="Phobius"/>
    </source>
</evidence>
<keyword evidence="2" id="KW-0812">Transmembrane</keyword>
<organism evidence="4 5">
    <name type="scientific">Aplysia californica</name>
    <name type="common">California sea hare</name>
    <dbReference type="NCBI Taxonomy" id="6500"/>
    <lineage>
        <taxon>Eukaryota</taxon>
        <taxon>Metazoa</taxon>
        <taxon>Spiralia</taxon>
        <taxon>Lophotrochozoa</taxon>
        <taxon>Mollusca</taxon>
        <taxon>Gastropoda</taxon>
        <taxon>Heterobranchia</taxon>
        <taxon>Euthyneura</taxon>
        <taxon>Tectipleura</taxon>
        <taxon>Aplysiida</taxon>
        <taxon>Aplysioidea</taxon>
        <taxon>Aplysiidae</taxon>
        <taxon>Aplysia</taxon>
    </lineage>
</organism>
<gene>
    <name evidence="5" type="primary">LOC101859143</name>
</gene>
<evidence type="ECO:0000259" key="3">
    <source>
        <dbReference type="PROSITE" id="PS50026"/>
    </source>
</evidence>
<keyword evidence="2" id="KW-1133">Transmembrane helix</keyword>
<dbReference type="Gene3D" id="3.30.420.10">
    <property type="entry name" value="Ribonuclease H-like superfamily/Ribonuclease H"/>
    <property type="match status" value="1"/>
</dbReference>
<name>A0ABM0JCK8_APLCA</name>
<dbReference type="Proteomes" id="UP000694888">
    <property type="component" value="Unplaced"/>
</dbReference>
<dbReference type="InterPro" id="IPR000742">
    <property type="entry name" value="EGF"/>
</dbReference>
<proteinExistence type="predicted"/>
<feature type="domain" description="EGF-like" evidence="3">
    <location>
        <begin position="216"/>
        <end position="252"/>
    </location>
</feature>
<dbReference type="PROSITE" id="PS50026">
    <property type="entry name" value="EGF_3"/>
    <property type="match status" value="1"/>
</dbReference>
<feature type="transmembrane region" description="Helical" evidence="2">
    <location>
        <begin position="263"/>
        <end position="286"/>
    </location>
</feature>
<feature type="disulfide bond" evidence="1">
    <location>
        <begin position="242"/>
        <end position="251"/>
    </location>
</feature>
<dbReference type="PANTHER" id="PTHR46060">
    <property type="entry name" value="MARINER MOS1 TRANSPOSASE-LIKE PROTEIN"/>
    <property type="match status" value="1"/>
</dbReference>
<dbReference type="InterPro" id="IPR052709">
    <property type="entry name" value="Transposase-MT_Hybrid"/>
</dbReference>
<keyword evidence="1" id="KW-1015">Disulfide bond</keyword>
<dbReference type="PANTHER" id="PTHR46060:SF1">
    <property type="entry name" value="MARINER MOS1 TRANSPOSASE-LIKE PROTEIN"/>
    <property type="match status" value="1"/>
</dbReference>